<feature type="region of interest" description="Disordered" evidence="3">
    <location>
        <begin position="163"/>
        <end position="207"/>
    </location>
</feature>
<dbReference type="Gene3D" id="3.90.70.30">
    <property type="entry name" value="Phytochelatin synthase, N-terminal domain"/>
    <property type="match status" value="1"/>
</dbReference>
<dbReference type="GO" id="GO:0016756">
    <property type="term" value="F:glutathione gamma-glutamylcysteinyltransferase activity"/>
    <property type="evidence" value="ECO:0007669"/>
    <property type="project" value="UniProtKB-EC"/>
</dbReference>
<dbReference type="AlphaFoldDB" id="X6MJZ2"/>
<dbReference type="InterPro" id="IPR038765">
    <property type="entry name" value="Papain-like_cys_pep_sf"/>
</dbReference>
<name>X6MJZ2_RETFI</name>
<protein>
    <recommendedName>
        <fullName evidence="1">glutathione gamma-glutamylcysteinyltransferase</fullName>
        <ecNumber evidence="1">2.3.2.15</ecNumber>
    </recommendedName>
</protein>
<evidence type="ECO:0000313" key="5">
    <source>
        <dbReference type="EMBL" id="ETO13777.1"/>
    </source>
</evidence>
<evidence type="ECO:0000256" key="1">
    <source>
        <dbReference type="ARBA" id="ARBA00012468"/>
    </source>
</evidence>
<dbReference type="EMBL" id="ASPP01020397">
    <property type="protein sequence ID" value="ETO13777.1"/>
    <property type="molecule type" value="Genomic_DNA"/>
</dbReference>
<dbReference type="Pfam" id="PF05023">
    <property type="entry name" value="Phytochelatin"/>
    <property type="match status" value="1"/>
</dbReference>
<proteinExistence type="predicted"/>
<feature type="domain" description="Peptidase C83" evidence="4">
    <location>
        <begin position="13"/>
        <end position="266"/>
    </location>
</feature>
<feature type="non-terminal residue" evidence="5">
    <location>
        <position position="279"/>
    </location>
</feature>
<evidence type="ECO:0000259" key="4">
    <source>
        <dbReference type="PROSITE" id="PS51443"/>
    </source>
</evidence>
<gene>
    <name evidence="5" type="ORF">RFI_23591</name>
</gene>
<dbReference type="GO" id="GO:0046872">
    <property type="term" value="F:metal ion binding"/>
    <property type="evidence" value="ECO:0007669"/>
    <property type="project" value="InterPro"/>
</dbReference>
<evidence type="ECO:0000256" key="3">
    <source>
        <dbReference type="SAM" id="MobiDB-lite"/>
    </source>
</evidence>
<reference evidence="5 6" key="1">
    <citation type="journal article" date="2013" name="Curr. Biol.">
        <title>The Genome of the Foraminiferan Reticulomyxa filosa.</title>
        <authorList>
            <person name="Glockner G."/>
            <person name="Hulsmann N."/>
            <person name="Schleicher M."/>
            <person name="Noegel A.A."/>
            <person name="Eichinger L."/>
            <person name="Gallinger C."/>
            <person name="Pawlowski J."/>
            <person name="Sierra R."/>
            <person name="Euteneuer U."/>
            <person name="Pillet L."/>
            <person name="Moustafa A."/>
            <person name="Platzer M."/>
            <person name="Groth M."/>
            <person name="Szafranski K."/>
            <person name="Schliwa M."/>
        </authorList>
    </citation>
    <scope>NUCLEOTIDE SEQUENCE [LARGE SCALE GENOMIC DNA]</scope>
</reference>
<sequence length="279" mass="32858">MTYHSLLVFRDGNLLYVFFCVVTSVPFCEDLQSRKNKTKKLKMSSSSEKRNPNSTEYSALIHEDGTSRAQQLLEQCSSRMKRANKYAMEKCHHQQETNWWCSLSSMQLGIAYMTQSPREASFQSEIYQEYINGQLDTRYGISLEQLGQILQYLSLYNTNTFVEEEENKEEDGNKNKKEEEEEEEDEENENGRDEREKIKKKKKSGGHWSPVTCVTKDMKHIHIGESNPKRFKPHWVATDDFVLLMATKCYETDTFRGYIKVTFSTLYFIQWKKKNHIIL</sequence>
<dbReference type="Proteomes" id="UP000023152">
    <property type="component" value="Unassembled WGS sequence"/>
</dbReference>
<organism evidence="5 6">
    <name type="scientific">Reticulomyxa filosa</name>
    <dbReference type="NCBI Taxonomy" id="46433"/>
    <lineage>
        <taxon>Eukaryota</taxon>
        <taxon>Sar</taxon>
        <taxon>Rhizaria</taxon>
        <taxon>Retaria</taxon>
        <taxon>Foraminifera</taxon>
        <taxon>Monothalamids</taxon>
        <taxon>Reticulomyxidae</taxon>
        <taxon>Reticulomyxa</taxon>
    </lineage>
</organism>
<dbReference type="InterPro" id="IPR007719">
    <property type="entry name" value="PCS_N"/>
</dbReference>
<evidence type="ECO:0000256" key="2">
    <source>
        <dbReference type="ARBA" id="ARBA00022539"/>
    </source>
</evidence>
<dbReference type="GO" id="GO:0010038">
    <property type="term" value="P:response to metal ion"/>
    <property type="evidence" value="ECO:0007669"/>
    <property type="project" value="InterPro"/>
</dbReference>
<dbReference type="GO" id="GO:0046938">
    <property type="term" value="P:phytochelatin biosynthetic process"/>
    <property type="evidence" value="ECO:0007669"/>
    <property type="project" value="InterPro"/>
</dbReference>
<keyword evidence="2" id="KW-0104">Cadmium</keyword>
<feature type="compositionally biased region" description="Acidic residues" evidence="3">
    <location>
        <begin position="179"/>
        <end position="188"/>
    </location>
</feature>
<dbReference type="EC" id="2.3.2.15" evidence="1"/>
<evidence type="ECO:0000313" key="6">
    <source>
        <dbReference type="Proteomes" id="UP000023152"/>
    </source>
</evidence>
<dbReference type="InterPro" id="IPR038156">
    <property type="entry name" value="PCS_N_sf"/>
</dbReference>
<accession>X6MJZ2</accession>
<comment type="caution">
    <text evidence="5">The sequence shown here is derived from an EMBL/GenBank/DDBJ whole genome shotgun (WGS) entry which is preliminary data.</text>
</comment>
<dbReference type="SUPFAM" id="SSF54001">
    <property type="entry name" value="Cysteine proteinases"/>
    <property type="match status" value="1"/>
</dbReference>
<keyword evidence="6" id="KW-1185">Reference proteome</keyword>
<dbReference type="PROSITE" id="PS51443">
    <property type="entry name" value="PCS"/>
    <property type="match status" value="1"/>
</dbReference>